<accession>A0A1D1V061</accession>
<gene>
    <name evidence="1" type="primary">RvY_06885-1</name>
    <name evidence="1" type="synonym">RvY_06885.1</name>
    <name evidence="1" type="ORF">RvY_06885</name>
</gene>
<comment type="caution">
    <text evidence="1">The sequence shown here is derived from an EMBL/GenBank/DDBJ whole genome shotgun (WGS) entry which is preliminary data.</text>
</comment>
<protein>
    <submittedName>
        <fullName evidence="1">Uncharacterized protein</fullName>
    </submittedName>
</protein>
<evidence type="ECO:0000313" key="1">
    <source>
        <dbReference type="EMBL" id="GAU95236.1"/>
    </source>
</evidence>
<dbReference type="Proteomes" id="UP000186922">
    <property type="component" value="Unassembled WGS sequence"/>
</dbReference>
<proteinExistence type="predicted"/>
<keyword evidence="2" id="KW-1185">Reference proteome</keyword>
<name>A0A1D1V061_RAMVA</name>
<organism evidence="1 2">
    <name type="scientific">Ramazzottius varieornatus</name>
    <name type="common">Water bear</name>
    <name type="synonym">Tardigrade</name>
    <dbReference type="NCBI Taxonomy" id="947166"/>
    <lineage>
        <taxon>Eukaryota</taxon>
        <taxon>Metazoa</taxon>
        <taxon>Ecdysozoa</taxon>
        <taxon>Tardigrada</taxon>
        <taxon>Eutardigrada</taxon>
        <taxon>Parachela</taxon>
        <taxon>Hypsibioidea</taxon>
        <taxon>Ramazzottiidae</taxon>
        <taxon>Ramazzottius</taxon>
    </lineage>
</organism>
<dbReference type="EMBL" id="BDGG01000003">
    <property type="protein sequence ID" value="GAU95236.1"/>
    <property type="molecule type" value="Genomic_DNA"/>
</dbReference>
<evidence type="ECO:0000313" key="2">
    <source>
        <dbReference type="Proteomes" id="UP000186922"/>
    </source>
</evidence>
<sequence>MASKTGSPTKAQRLFSSHRLLSNSWPDHSKRRAGAVERSTDIAVATLIKTDTDTANCTRKITSKSRPGPGSSPERYCNDHACLLGFVETVIFSWT</sequence>
<reference evidence="1 2" key="1">
    <citation type="journal article" date="2016" name="Nat. Commun.">
        <title>Extremotolerant tardigrade genome and improved radiotolerance of human cultured cells by tardigrade-unique protein.</title>
        <authorList>
            <person name="Hashimoto T."/>
            <person name="Horikawa D.D."/>
            <person name="Saito Y."/>
            <person name="Kuwahara H."/>
            <person name="Kozuka-Hata H."/>
            <person name="Shin-I T."/>
            <person name="Minakuchi Y."/>
            <person name="Ohishi K."/>
            <person name="Motoyama A."/>
            <person name="Aizu T."/>
            <person name="Enomoto A."/>
            <person name="Kondo K."/>
            <person name="Tanaka S."/>
            <person name="Hara Y."/>
            <person name="Koshikawa S."/>
            <person name="Sagara H."/>
            <person name="Miura T."/>
            <person name="Yokobori S."/>
            <person name="Miyagawa K."/>
            <person name="Suzuki Y."/>
            <person name="Kubo T."/>
            <person name="Oyama M."/>
            <person name="Kohara Y."/>
            <person name="Fujiyama A."/>
            <person name="Arakawa K."/>
            <person name="Katayama T."/>
            <person name="Toyoda A."/>
            <person name="Kunieda T."/>
        </authorList>
    </citation>
    <scope>NUCLEOTIDE SEQUENCE [LARGE SCALE GENOMIC DNA]</scope>
    <source>
        <strain evidence="1 2">YOKOZUNA-1</strain>
    </source>
</reference>
<dbReference type="AlphaFoldDB" id="A0A1D1V061"/>